<dbReference type="GO" id="GO:0015499">
    <property type="term" value="F:formate transmembrane transporter activity"/>
    <property type="evidence" value="ECO:0007669"/>
    <property type="project" value="TreeGrafter"/>
</dbReference>
<keyword evidence="3 6" id="KW-1133">Transmembrane helix</keyword>
<name>A0A1T4JWX1_9FUSO</name>
<protein>
    <submittedName>
        <fullName evidence="7">Formate/nitrite transporter</fullName>
    </submittedName>
</protein>
<dbReference type="AlphaFoldDB" id="A0A1T4JWX1"/>
<accession>A0A1T4JWX1</accession>
<dbReference type="InterPro" id="IPR024002">
    <property type="entry name" value="For/NO2_transpt_CS"/>
</dbReference>
<evidence type="ECO:0000256" key="1">
    <source>
        <dbReference type="ARBA" id="ARBA00004141"/>
    </source>
</evidence>
<dbReference type="PANTHER" id="PTHR30520">
    <property type="entry name" value="FORMATE TRANSPORTER-RELATED"/>
    <property type="match status" value="1"/>
</dbReference>
<dbReference type="GO" id="GO:0005886">
    <property type="term" value="C:plasma membrane"/>
    <property type="evidence" value="ECO:0007669"/>
    <property type="project" value="TreeGrafter"/>
</dbReference>
<evidence type="ECO:0000313" key="7">
    <source>
        <dbReference type="EMBL" id="SJZ34752.1"/>
    </source>
</evidence>
<dbReference type="EMBL" id="FUWX01000004">
    <property type="protein sequence ID" value="SJZ34752.1"/>
    <property type="molecule type" value="Genomic_DNA"/>
</dbReference>
<proteinExistence type="inferred from homology"/>
<feature type="transmembrane region" description="Helical" evidence="6">
    <location>
        <begin position="106"/>
        <end position="128"/>
    </location>
</feature>
<keyword evidence="4 6" id="KW-0472">Membrane</keyword>
<comment type="similarity">
    <text evidence="5">Belongs to the FNT transporter (TC 1.A.16) family.</text>
</comment>
<evidence type="ECO:0000256" key="6">
    <source>
        <dbReference type="SAM" id="Phobius"/>
    </source>
</evidence>
<dbReference type="OrthoDB" id="9786493at2"/>
<dbReference type="InterPro" id="IPR000292">
    <property type="entry name" value="For/NO2_transpt"/>
</dbReference>
<organism evidence="7 8">
    <name type="scientific">Cetobacterium ceti</name>
    <dbReference type="NCBI Taxonomy" id="180163"/>
    <lineage>
        <taxon>Bacteria</taxon>
        <taxon>Fusobacteriati</taxon>
        <taxon>Fusobacteriota</taxon>
        <taxon>Fusobacteriia</taxon>
        <taxon>Fusobacteriales</taxon>
        <taxon>Fusobacteriaceae</taxon>
        <taxon>Cetobacterium</taxon>
    </lineage>
</organism>
<gene>
    <name evidence="7" type="ORF">SAMN02745174_00153</name>
</gene>
<keyword evidence="2 6" id="KW-0812">Transmembrane</keyword>
<sequence>MSKMCLDTTECTEAIVKLGIKKVSYPALKVLILGFMGGMFIGLSAIGNLIANQTIGGGLGKIVGSCVFPVGLILVVLVGGSLFTGDCLAYLAWFEGKVDFNKMMKNLGLVWIGNLLGSVFTAFVAYAGGQFASTGLANFAVHVAEHKVHLGFGEALASAFLCNVLVALAVWFSFAAKDMIGKIFAIWFPIMLFILGGYQHVVANMTYISVGKILSPDSYTLVEMIRHFIPVTIGNFLSGAIFLPLVYKTLYLKKHHHVEETTTEMENA</sequence>
<evidence type="ECO:0000256" key="4">
    <source>
        <dbReference type="ARBA" id="ARBA00023136"/>
    </source>
</evidence>
<feature type="transmembrane region" description="Helical" evidence="6">
    <location>
        <begin position="71"/>
        <end position="94"/>
    </location>
</feature>
<reference evidence="7 8" key="1">
    <citation type="submission" date="2017-02" db="EMBL/GenBank/DDBJ databases">
        <authorList>
            <person name="Peterson S.W."/>
        </authorList>
    </citation>
    <scope>NUCLEOTIDE SEQUENCE [LARGE SCALE GENOMIC DNA]</scope>
    <source>
        <strain evidence="7 8">ATCC 700028</strain>
    </source>
</reference>
<evidence type="ECO:0000256" key="3">
    <source>
        <dbReference type="ARBA" id="ARBA00022989"/>
    </source>
</evidence>
<dbReference type="RefSeq" id="WP_078692701.1">
    <property type="nucleotide sequence ID" value="NZ_FUWX01000004.1"/>
</dbReference>
<dbReference type="Gene3D" id="1.20.1080.10">
    <property type="entry name" value="Glycerol uptake facilitator protein"/>
    <property type="match status" value="1"/>
</dbReference>
<dbReference type="Pfam" id="PF01226">
    <property type="entry name" value="Form_Nir_trans"/>
    <property type="match status" value="1"/>
</dbReference>
<dbReference type="PROSITE" id="PS01005">
    <property type="entry name" value="FORMATE_NITRITE_TP_1"/>
    <property type="match status" value="1"/>
</dbReference>
<evidence type="ECO:0000313" key="8">
    <source>
        <dbReference type="Proteomes" id="UP000191153"/>
    </source>
</evidence>
<feature type="transmembrane region" description="Helical" evidence="6">
    <location>
        <begin position="148"/>
        <end position="172"/>
    </location>
</feature>
<keyword evidence="8" id="KW-1185">Reference proteome</keyword>
<evidence type="ECO:0000256" key="5">
    <source>
        <dbReference type="ARBA" id="ARBA00049660"/>
    </source>
</evidence>
<feature type="transmembrane region" description="Helical" evidence="6">
    <location>
        <begin position="184"/>
        <end position="208"/>
    </location>
</feature>
<evidence type="ECO:0000256" key="2">
    <source>
        <dbReference type="ARBA" id="ARBA00022692"/>
    </source>
</evidence>
<dbReference type="Proteomes" id="UP000191153">
    <property type="component" value="Unassembled WGS sequence"/>
</dbReference>
<dbReference type="PANTHER" id="PTHR30520:SF6">
    <property type="entry name" value="FORMATE_NITRATE FAMILY TRANSPORTER (EUROFUNG)"/>
    <property type="match status" value="1"/>
</dbReference>
<feature type="transmembrane region" description="Helical" evidence="6">
    <location>
        <begin position="228"/>
        <end position="247"/>
    </location>
</feature>
<dbReference type="STRING" id="180163.SAMN02745174_00153"/>
<feature type="transmembrane region" description="Helical" evidence="6">
    <location>
        <begin position="30"/>
        <end position="51"/>
    </location>
</feature>
<dbReference type="InterPro" id="IPR023271">
    <property type="entry name" value="Aquaporin-like"/>
</dbReference>
<comment type="subcellular location">
    <subcellularLocation>
        <location evidence="1">Membrane</location>
        <topology evidence="1">Multi-pass membrane protein</topology>
    </subcellularLocation>
</comment>